<dbReference type="Pfam" id="PF01804">
    <property type="entry name" value="Penicil_amidase"/>
    <property type="match status" value="1"/>
</dbReference>
<name>A0ABY6J404_9BACT</name>
<dbReference type="Gene3D" id="3.60.20.10">
    <property type="entry name" value="Glutamine Phosphoribosylpyrophosphate, subunit 1, domain 1"/>
    <property type="match status" value="1"/>
</dbReference>
<dbReference type="Gene3D" id="1.10.439.10">
    <property type="entry name" value="Penicillin Amidohydrolase, domain 1"/>
    <property type="match status" value="1"/>
</dbReference>
<proteinExistence type="inferred from homology"/>
<evidence type="ECO:0000313" key="4">
    <source>
        <dbReference type="EMBL" id="UYQ94398.1"/>
    </source>
</evidence>
<reference evidence="4" key="1">
    <citation type="submission" date="2022-10" db="EMBL/GenBank/DDBJ databases">
        <title>Chitinophaga sp. nov., isolated from soil.</title>
        <authorList>
            <person name="Jeon C.O."/>
        </authorList>
    </citation>
    <scope>NUCLEOTIDE SEQUENCE</scope>
    <source>
        <strain evidence="4">R8</strain>
    </source>
</reference>
<protein>
    <submittedName>
        <fullName evidence="4">Penicillin acylase family protein</fullName>
    </submittedName>
</protein>
<dbReference type="InterPro" id="IPR043147">
    <property type="entry name" value="Penicillin_amidase_A-knob"/>
</dbReference>
<dbReference type="InterPro" id="IPR014395">
    <property type="entry name" value="Pen/GL7ACA/AHL_acylase"/>
</dbReference>
<dbReference type="InterPro" id="IPR043146">
    <property type="entry name" value="Penicillin_amidase_N_B-knob"/>
</dbReference>
<dbReference type="InterPro" id="IPR002692">
    <property type="entry name" value="S45"/>
</dbReference>
<evidence type="ECO:0000256" key="3">
    <source>
        <dbReference type="ARBA" id="ARBA00023145"/>
    </source>
</evidence>
<dbReference type="Gene3D" id="2.30.120.10">
    <property type="match status" value="1"/>
</dbReference>
<dbReference type="InterPro" id="IPR023343">
    <property type="entry name" value="Penicillin_amidase_dom1"/>
</dbReference>
<keyword evidence="2" id="KW-0378">Hydrolase</keyword>
<sequence>MRTIAFVCSSVLTLVLIWALNKSWGSLPPLGKLLSPQHGFWQNAESVNRDFSAQIILPGLAKNVEVWEDERLVPHIFAETENDAAYVLGYLHARDRLWQMEVQTMASAGRLCEILGPGLLERDRLKRRQGMVYGAQNSLKAIERDPVQKAYLDAYTRGVNTYINGLRSRSLPLEYKLLNYHPEPWSNLKTALLIKYMADDLAGAANDLEYTNARRYFSEQDVEQMFPDFTDTLDPIIPAGTPYPAPTKRAVRPADSVLYRDQENLRFRIQKPDPDNGSNNWAVAGSRTRSGAPILSNDPHLGLNLPSLWYEVQLQTPTMNVYGVSLPGAPGVLIGFNDDIAWGITNGSEDVKDYYRMQFRNGKSQYLFNGTYRNAELRVEEIKIKGQASYFDTVAYTVWGPVMFDNTFPDTTTGSGFLAVRWKAHDGTNELATFYHLNRARNYDEYLAALQYFTCPAQNFLFASKTGDIALWHNGEYPLRWKDQGKYIMPGWDSTYAWQGYIPRGEVPHIRNPERGYLNSANQHPTDSTYPYHLYGIYDLYRGKRINEALAPMRGITPEHMMALQNDNKNLFAATALPFLLNNLNESSLRPNLREWYDTLRRWDYVQSPASNAATVFNLWWEEFEKEIWKDDFANKDGAVLELPQSKTTLLWLLRDSAMHFVDDRTTPQVETLPDIVLRSFSRMAIPARKALREGKLAFGKFRGTNINHLAGLPAFSRAGLYTGGGTHIVNATKLRHGPSWKMVVQLGQRTEAYGIYPGGQSGNPGSKYYDNSVDDWTAGKYYPIKVFSRSDKGKYKIIFRNS</sequence>
<dbReference type="EMBL" id="CP107006">
    <property type="protein sequence ID" value="UYQ94398.1"/>
    <property type="molecule type" value="Genomic_DNA"/>
</dbReference>
<accession>A0ABY6J404</accession>
<dbReference type="CDD" id="cd03747">
    <property type="entry name" value="Ntn_PGA_like"/>
    <property type="match status" value="1"/>
</dbReference>
<dbReference type="Gene3D" id="1.10.1400.10">
    <property type="match status" value="1"/>
</dbReference>
<dbReference type="PANTHER" id="PTHR34218">
    <property type="entry name" value="PEPTIDASE S45 PENICILLIN AMIDASE"/>
    <property type="match status" value="1"/>
</dbReference>
<evidence type="ECO:0000256" key="2">
    <source>
        <dbReference type="ARBA" id="ARBA00022801"/>
    </source>
</evidence>
<dbReference type="PIRSF" id="PIRSF001227">
    <property type="entry name" value="Pen_acylase"/>
    <property type="match status" value="1"/>
</dbReference>
<dbReference type="InterPro" id="IPR029055">
    <property type="entry name" value="Ntn_hydrolases_N"/>
</dbReference>
<organism evidence="4 5">
    <name type="scientific">Chitinophaga horti</name>
    <dbReference type="NCBI Taxonomy" id="2920382"/>
    <lineage>
        <taxon>Bacteria</taxon>
        <taxon>Pseudomonadati</taxon>
        <taxon>Bacteroidota</taxon>
        <taxon>Chitinophagia</taxon>
        <taxon>Chitinophagales</taxon>
        <taxon>Chitinophagaceae</taxon>
        <taxon>Chitinophaga</taxon>
    </lineage>
</organism>
<evidence type="ECO:0000256" key="1">
    <source>
        <dbReference type="ARBA" id="ARBA00006586"/>
    </source>
</evidence>
<evidence type="ECO:0000313" key="5">
    <source>
        <dbReference type="Proteomes" id="UP001162741"/>
    </source>
</evidence>
<dbReference type="Proteomes" id="UP001162741">
    <property type="component" value="Chromosome"/>
</dbReference>
<gene>
    <name evidence="4" type="ORF">MKQ68_04750</name>
</gene>
<dbReference type="RefSeq" id="WP_264282293.1">
    <property type="nucleotide sequence ID" value="NZ_CP107006.1"/>
</dbReference>
<keyword evidence="3" id="KW-0865">Zymogen</keyword>
<comment type="similarity">
    <text evidence="1">Belongs to the peptidase S45 family.</text>
</comment>
<dbReference type="SUPFAM" id="SSF56235">
    <property type="entry name" value="N-terminal nucleophile aminohydrolases (Ntn hydrolases)"/>
    <property type="match status" value="1"/>
</dbReference>
<keyword evidence="5" id="KW-1185">Reference proteome</keyword>
<dbReference type="PANTHER" id="PTHR34218:SF4">
    <property type="entry name" value="ACYL-HOMOSERINE LACTONE ACYLASE QUIP"/>
    <property type="match status" value="1"/>
</dbReference>